<keyword evidence="2" id="KW-1185">Reference proteome</keyword>
<dbReference type="Proteomes" id="UP000799755">
    <property type="component" value="Unassembled WGS sequence"/>
</dbReference>
<comment type="caution">
    <text evidence="1">The sequence shown here is derived from an EMBL/GenBank/DDBJ whole genome shotgun (WGS) entry which is preliminary data.</text>
</comment>
<dbReference type="EMBL" id="MU003521">
    <property type="protein sequence ID" value="KAF2467345.1"/>
    <property type="molecule type" value="Genomic_DNA"/>
</dbReference>
<proteinExistence type="predicted"/>
<name>A0ACB6QMK1_9PLEO</name>
<evidence type="ECO:0000313" key="2">
    <source>
        <dbReference type="Proteomes" id="UP000799755"/>
    </source>
</evidence>
<reference evidence="1" key="1">
    <citation type="journal article" date="2020" name="Stud. Mycol.">
        <title>101 Dothideomycetes genomes: a test case for predicting lifestyles and emergence of pathogens.</title>
        <authorList>
            <person name="Haridas S."/>
            <person name="Albert R."/>
            <person name="Binder M."/>
            <person name="Bloem J."/>
            <person name="Labutti K."/>
            <person name="Salamov A."/>
            <person name="Andreopoulos B."/>
            <person name="Baker S."/>
            <person name="Barry K."/>
            <person name="Bills G."/>
            <person name="Bluhm B."/>
            <person name="Cannon C."/>
            <person name="Castanera R."/>
            <person name="Culley D."/>
            <person name="Daum C."/>
            <person name="Ezra D."/>
            <person name="Gonzalez J."/>
            <person name="Henrissat B."/>
            <person name="Kuo A."/>
            <person name="Liang C."/>
            <person name="Lipzen A."/>
            <person name="Lutzoni F."/>
            <person name="Magnuson J."/>
            <person name="Mondo S."/>
            <person name="Nolan M."/>
            <person name="Ohm R."/>
            <person name="Pangilinan J."/>
            <person name="Park H.-J."/>
            <person name="Ramirez L."/>
            <person name="Alfaro M."/>
            <person name="Sun H."/>
            <person name="Tritt A."/>
            <person name="Yoshinaga Y."/>
            <person name="Zwiers L.-H."/>
            <person name="Turgeon B."/>
            <person name="Goodwin S."/>
            <person name="Spatafora J."/>
            <person name="Crous P."/>
            <person name="Grigoriev I."/>
        </authorList>
    </citation>
    <scope>NUCLEOTIDE SEQUENCE</scope>
    <source>
        <strain evidence="1">ATCC 200398</strain>
    </source>
</reference>
<organism evidence="1 2">
    <name type="scientific">Lindgomyces ingoldianus</name>
    <dbReference type="NCBI Taxonomy" id="673940"/>
    <lineage>
        <taxon>Eukaryota</taxon>
        <taxon>Fungi</taxon>
        <taxon>Dikarya</taxon>
        <taxon>Ascomycota</taxon>
        <taxon>Pezizomycotina</taxon>
        <taxon>Dothideomycetes</taxon>
        <taxon>Pleosporomycetidae</taxon>
        <taxon>Pleosporales</taxon>
        <taxon>Lindgomycetaceae</taxon>
        <taxon>Lindgomyces</taxon>
    </lineage>
</organism>
<accession>A0ACB6QMK1</accession>
<protein>
    <submittedName>
        <fullName evidence="1">Uncharacterized protein</fullName>
    </submittedName>
</protein>
<sequence length="623" mass="68702">MDITKFIIDHRESALLLGDYNTYRGQLSGRLRTVRKKLGRATGKNAKYAPKAPVTAEQIGRDVEFLNLLLLTSERAWAHAMFMKASHAEDNADKSITGSTRQHIISRLHKAVIYAEEVVGLLSDPACGATDTDVLEAKAYAYSLAGAKDFEKQAEGIKKMNASPDRWKSCLTNYSAARVIYNSLLKATKKDLFKDVLAGTTDPSIRYAAYQHRIPRTVGVSAVAKKFFPKEESELTQAVEKLDASALQEEDTAPSGSTIVWRKRAANIVDAAIGQALVLVETASAELDKQVGTSISLKDRAAAYDDVLITSQDAADATRRAIEELEKEGVDEGDSRMQDLRVTSLAVNYNLVSWRVGRNRVLIGSDDGLIFSPTPPQKPRRLRKDGKELVEREEPTGRKLARLRERVALYDAILQSIDSIKDLRGAVRDAGFLAELDGQRAYFQALKCLSVAQSHAILSSPKEALALCNRALSLSSQAVSAPKPTPSASKAPRLVVSSEQAESLKQKLENLTSHYRGLVTLIQLSAHSDMAVKAQMINAAPVVERLNEYPTSGSVDLKNLVTWPPKLKPVPVKPLFFDVAWNYIEYPGREKPVQEPVPDKMQVVEKKAEEHRPAKKGWFGFGR</sequence>
<evidence type="ECO:0000313" key="1">
    <source>
        <dbReference type="EMBL" id="KAF2467345.1"/>
    </source>
</evidence>
<gene>
    <name evidence="1" type="ORF">BDR25DRAFT_292483</name>
</gene>